<organism evidence="1 2">
    <name type="scientific">Azospirillum oryzae</name>
    <dbReference type="NCBI Taxonomy" id="286727"/>
    <lineage>
        <taxon>Bacteria</taxon>
        <taxon>Pseudomonadati</taxon>
        <taxon>Pseudomonadota</taxon>
        <taxon>Alphaproteobacteria</taxon>
        <taxon>Rhodospirillales</taxon>
        <taxon>Azospirillaceae</taxon>
        <taxon>Azospirillum</taxon>
    </lineage>
</organism>
<dbReference type="OrthoDB" id="7308119at2"/>
<reference evidence="1 2" key="1">
    <citation type="submission" date="2017-04" db="EMBL/GenBank/DDBJ databases">
        <authorList>
            <person name="Afonso C.L."/>
            <person name="Miller P.J."/>
            <person name="Scott M.A."/>
            <person name="Spackman E."/>
            <person name="Goraichik I."/>
            <person name="Dimitrov K.M."/>
            <person name="Suarez D.L."/>
            <person name="Swayne D.E."/>
        </authorList>
    </citation>
    <scope>NUCLEOTIDE SEQUENCE [LARGE SCALE GENOMIC DNA]</scope>
    <source>
        <strain evidence="1 2">A2P</strain>
    </source>
</reference>
<dbReference type="EMBL" id="FXAK01000007">
    <property type="protein sequence ID" value="SMF83212.1"/>
    <property type="molecule type" value="Genomic_DNA"/>
</dbReference>
<evidence type="ECO:0000313" key="1">
    <source>
        <dbReference type="EMBL" id="SMF83212.1"/>
    </source>
</evidence>
<accession>A0A1X7HB84</accession>
<sequence length="77" mass="8273">MVERVLGAKDWPPDVVLDTPIPLLEIALKGTTAFIIATSPFGKPAEEDEDEGPADPAEAVEDFVSFLSQRSKGRPPP</sequence>
<dbReference type="STRING" id="286727.SAMN02982917_5489"/>
<protein>
    <submittedName>
        <fullName evidence="1">Uncharacterized protein</fullName>
    </submittedName>
</protein>
<dbReference type="RefSeq" id="WP_085090237.1">
    <property type="nucleotide sequence ID" value="NZ_FXAK01000007.1"/>
</dbReference>
<dbReference type="Proteomes" id="UP000192936">
    <property type="component" value="Unassembled WGS sequence"/>
</dbReference>
<evidence type="ECO:0000313" key="2">
    <source>
        <dbReference type="Proteomes" id="UP000192936"/>
    </source>
</evidence>
<proteinExistence type="predicted"/>
<gene>
    <name evidence="1" type="ORF">SAMN02982917_5489</name>
</gene>
<dbReference type="AlphaFoldDB" id="A0A1X7HB84"/>
<name>A0A1X7HB84_9PROT</name>